<name>A0AAW2X2P7_9LAMI</name>
<reference evidence="2" key="1">
    <citation type="submission" date="2020-06" db="EMBL/GenBank/DDBJ databases">
        <authorList>
            <person name="Li T."/>
            <person name="Hu X."/>
            <person name="Zhang T."/>
            <person name="Song X."/>
            <person name="Zhang H."/>
            <person name="Dai N."/>
            <person name="Sheng W."/>
            <person name="Hou X."/>
            <person name="Wei L."/>
        </authorList>
    </citation>
    <scope>NUCLEOTIDE SEQUENCE</scope>
    <source>
        <strain evidence="2">KEN1</strain>
        <tissue evidence="2">Leaf</tissue>
    </source>
</reference>
<evidence type="ECO:0000313" key="2">
    <source>
        <dbReference type="EMBL" id="KAL0447831.1"/>
    </source>
</evidence>
<dbReference type="PANTHER" id="PTHR31286">
    <property type="entry name" value="GLYCINE-RICH CELL WALL STRUCTURAL PROTEIN 1.8-LIKE"/>
    <property type="match status" value="1"/>
</dbReference>
<gene>
    <name evidence="2" type="ORF">Slati_1911000</name>
</gene>
<proteinExistence type="predicted"/>
<dbReference type="PANTHER" id="PTHR31286:SF179">
    <property type="entry name" value="RNASE H TYPE-1 DOMAIN-CONTAINING PROTEIN"/>
    <property type="match status" value="1"/>
</dbReference>
<sequence>MPLTTLDHNPDLRPPNPPDRRSFLKALTGDGEGSVLSPRAAKKIFADDKDFFGKFCLHRGGKAINFSVEEIEILADHLKFTMVGKFSHGYPSMQAIRACFAKLGLRGAYSVGVINIKHILIELSNEEDLARLWLKQILFVDGFPMRMFKWSPDFNPKVESSFPLVWIRFSELPVHLFYKKALYGIASLTGLPLKLDEATAEGHRPSVARVCIELDLTKPRPNSLWIGNDGKFMAQSVIYER</sequence>
<dbReference type="AlphaFoldDB" id="A0AAW2X2P7"/>
<accession>A0AAW2X2P7</accession>
<dbReference type="InterPro" id="IPR025558">
    <property type="entry name" value="DUF4283"/>
</dbReference>
<reference evidence="2" key="2">
    <citation type="journal article" date="2024" name="Plant">
        <title>Genomic evolution and insights into agronomic trait innovations of Sesamum species.</title>
        <authorList>
            <person name="Miao H."/>
            <person name="Wang L."/>
            <person name="Qu L."/>
            <person name="Liu H."/>
            <person name="Sun Y."/>
            <person name="Le M."/>
            <person name="Wang Q."/>
            <person name="Wei S."/>
            <person name="Zheng Y."/>
            <person name="Lin W."/>
            <person name="Duan Y."/>
            <person name="Cao H."/>
            <person name="Xiong S."/>
            <person name="Wang X."/>
            <person name="Wei L."/>
            <person name="Li C."/>
            <person name="Ma Q."/>
            <person name="Ju M."/>
            <person name="Zhao R."/>
            <person name="Li G."/>
            <person name="Mu C."/>
            <person name="Tian Q."/>
            <person name="Mei H."/>
            <person name="Zhang T."/>
            <person name="Gao T."/>
            <person name="Zhang H."/>
        </authorList>
    </citation>
    <scope>NUCLEOTIDE SEQUENCE</scope>
    <source>
        <strain evidence="2">KEN1</strain>
    </source>
</reference>
<feature type="domain" description="DUF4283" evidence="1">
    <location>
        <begin position="76"/>
        <end position="157"/>
    </location>
</feature>
<dbReference type="EMBL" id="JACGWN010000006">
    <property type="protein sequence ID" value="KAL0447831.1"/>
    <property type="molecule type" value="Genomic_DNA"/>
</dbReference>
<organism evidence="2">
    <name type="scientific">Sesamum latifolium</name>
    <dbReference type="NCBI Taxonomy" id="2727402"/>
    <lineage>
        <taxon>Eukaryota</taxon>
        <taxon>Viridiplantae</taxon>
        <taxon>Streptophyta</taxon>
        <taxon>Embryophyta</taxon>
        <taxon>Tracheophyta</taxon>
        <taxon>Spermatophyta</taxon>
        <taxon>Magnoliopsida</taxon>
        <taxon>eudicotyledons</taxon>
        <taxon>Gunneridae</taxon>
        <taxon>Pentapetalae</taxon>
        <taxon>asterids</taxon>
        <taxon>lamiids</taxon>
        <taxon>Lamiales</taxon>
        <taxon>Pedaliaceae</taxon>
        <taxon>Sesamum</taxon>
    </lineage>
</organism>
<dbReference type="InterPro" id="IPR040256">
    <property type="entry name" value="At4g02000-like"/>
</dbReference>
<dbReference type="Pfam" id="PF14111">
    <property type="entry name" value="DUF4283"/>
    <property type="match status" value="1"/>
</dbReference>
<protein>
    <recommendedName>
        <fullName evidence="1">DUF4283 domain-containing protein</fullName>
    </recommendedName>
</protein>
<comment type="caution">
    <text evidence="2">The sequence shown here is derived from an EMBL/GenBank/DDBJ whole genome shotgun (WGS) entry which is preliminary data.</text>
</comment>
<evidence type="ECO:0000259" key="1">
    <source>
        <dbReference type="Pfam" id="PF14111"/>
    </source>
</evidence>